<comment type="caution">
    <text evidence="1">The sequence shown here is derived from an EMBL/GenBank/DDBJ whole genome shotgun (WGS) entry which is preliminary data.</text>
</comment>
<gene>
    <name evidence="1" type="ORF">ACFOX3_12810</name>
</gene>
<feature type="non-terminal residue" evidence="1">
    <location>
        <position position="62"/>
    </location>
</feature>
<evidence type="ECO:0000313" key="2">
    <source>
        <dbReference type="Proteomes" id="UP001595840"/>
    </source>
</evidence>
<sequence>MRYFRYKAASGKLLHGASLRVVVATSNLRRIARPVIRGGGAATRHPSVQLVGIHSGCDLTKF</sequence>
<reference evidence="2" key="1">
    <citation type="journal article" date="2019" name="Int. J. Syst. Evol. Microbiol.">
        <title>The Global Catalogue of Microorganisms (GCM) 10K type strain sequencing project: providing services to taxonomists for standard genome sequencing and annotation.</title>
        <authorList>
            <consortium name="The Broad Institute Genomics Platform"/>
            <consortium name="The Broad Institute Genome Sequencing Center for Infectious Disease"/>
            <person name="Wu L."/>
            <person name="Ma J."/>
        </authorList>
    </citation>
    <scope>NUCLEOTIDE SEQUENCE [LARGE SCALE GENOMIC DNA]</scope>
    <source>
        <strain evidence="2">CECT 8570</strain>
    </source>
</reference>
<proteinExistence type="predicted"/>
<organism evidence="1 2">
    <name type="scientific">Simiduia curdlanivorans</name>
    <dbReference type="NCBI Taxonomy" id="1492769"/>
    <lineage>
        <taxon>Bacteria</taxon>
        <taxon>Pseudomonadati</taxon>
        <taxon>Pseudomonadota</taxon>
        <taxon>Gammaproteobacteria</taxon>
        <taxon>Cellvibrionales</taxon>
        <taxon>Cellvibrionaceae</taxon>
        <taxon>Simiduia</taxon>
    </lineage>
</organism>
<accession>A0ABV8V5P9</accession>
<protein>
    <recommendedName>
        <fullName evidence="3">Transposase</fullName>
    </recommendedName>
</protein>
<dbReference type="RefSeq" id="WP_380736168.1">
    <property type="nucleotide sequence ID" value="NZ_JBHSCX010000020.1"/>
</dbReference>
<name>A0ABV8V5P9_9GAMM</name>
<dbReference type="EMBL" id="JBHSCX010000020">
    <property type="protein sequence ID" value="MFC4363187.1"/>
    <property type="molecule type" value="Genomic_DNA"/>
</dbReference>
<evidence type="ECO:0000313" key="1">
    <source>
        <dbReference type="EMBL" id="MFC4363187.1"/>
    </source>
</evidence>
<dbReference type="Proteomes" id="UP001595840">
    <property type="component" value="Unassembled WGS sequence"/>
</dbReference>
<evidence type="ECO:0008006" key="3">
    <source>
        <dbReference type="Google" id="ProtNLM"/>
    </source>
</evidence>
<keyword evidence="2" id="KW-1185">Reference proteome</keyword>